<accession>A0A9W6T3B9</accession>
<evidence type="ECO:0000256" key="4">
    <source>
        <dbReference type="SAM" id="MobiDB-lite"/>
    </source>
</evidence>
<dbReference type="AlphaFoldDB" id="A0A9W6T3B9"/>
<dbReference type="InterPro" id="IPR001841">
    <property type="entry name" value="Znf_RING"/>
</dbReference>
<evidence type="ECO:0000256" key="3">
    <source>
        <dbReference type="PROSITE-ProRule" id="PRU00175"/>
    </source>
</evidence>
<evidence type="ECO:0000313" key="7">
    <source>
        <dbReference type="EMBL" id="GME76002.1"/>
    </source>
</evidence>
<dbReference type="GO" id="GO:0035591">
    <property type="term" value="F:signaling adaptor activity"/>
    <property type="evidence" value="ECO:0007669"/>
    <property type="project" value="TreeGrafter"/>
</dbReference>
<dbReference type="InterPro" id="IPR049566">
    <property type="entry name" value="WDR59_RTC1-like_RING_Znf"/>
</dbReference>
<sequence>MGESAFANTIDDPNSFEFGNSTGNTQLANLGEEVSNVGHKFPKLRFERISVSTGKLVISLNGPWSSVNKDELIFLRVEANFPKDYPSKDAIPRFTLEKTRELTDEVYDELTSKLNEIATFYCSRKEFCFEQCLRYLLGEKIDLEKIGAEEAELNNDDANGEEDNTFFQDSEDDEEGEEEESGDYSQEFGENGDKKKKIRNRRKRNITYDDDDDEDVVVIGVEEASEKSDGDSNDSDQIDANEDKPKNVINRVPGFDSTPIPKGCGAVWTPSGHLVCFFIPKEEKRDQTIRFGKQGFSLASKKKKKNGSEFGRDGISNSAYSEDGGESRKSKSFMGDNDTTNGRSNNNNGDDSDSDDENSNDHDDDNDYDDDEDSTDDNYDIGDSDSDDMFPNNLGISQYNKSAYRMPSGFMSAFGTRQDFFGKRAFGGGGTGSGAGGGILGGGGGGTLNDTGGSGLGATTEKSHGTVLSRGVDKPNKNLVKIYDFQHLIPSKMELALEYRLLGDLPSELAKHNAQVAQKYQYGEISDCWKILGVLLVKDVTTDDGFDNEEIKLLMQSDLGNKLFASNKAQVVPGKNFRFYWGMHPFGFRWLAKEIINYYIKLNNIQMVAMLSCILHEHARNKNKPTIPIQTPYDLSELHYSRSGSVISSTLMRNSVSFDKHRSSVLSIDSNSTVNSSIQPASYIPHSASFGNSHTGNSLVNANSGSPSAHGITIPSRFVNSTGLPNRVSSVATIGSYEGSFKSASPERSNNYFSRNIRQQSFSYTLDNFNFSSPVQMPSTHIGLSINNSINHNSNIAGLGTFNGSVGNGPSGFINGGNGSGINHSQLYNTHHQHHPSISSISSKRQNVGSLSAGYFNVATGNGMSVSNKVGPMTSNGNGTVSVSGFNTAGNNSNNNNSNNGNITTSRIPKVNITMMNVETLDLYDDVYCMPLLDDLDKQKLNVIRSEYASLLYYWGLPVNRVKILKFNYSDKVNTDGYEFNDNSNGGVGNGVDSNAILTNFRSSFKINGFESDGERSGRGSNARRSVNSNGDNYGGPFRDQLVEIGWCELIIPEVERSNRQVGGDYFGATSGEFSLKLPPGKGRNSSEVAVSTASPPAITTTTKDMDPKHGRMGEGSTKAKFEWNKVMKKCQYCDLQVKRRIVVCTYCNHIQHASCAMSWWEQMKQTECPSGCGCQCLKHKLREFDEDNFLELGYF</sequence>
<dbReference type="PROSITE" id="PS50908">
    <property type="entry name" value="RWD"/>
    <property type="match status" value="1"/>
</dbReference>
<feature type="domain" description="RWD" evidence="6">
    <location>
        <begin position="32"/>
        <end position="143"/>
    </location>
</feature>
<dbReference type="PANTHER" id="PTHR46170:SF1">
    <property type="entry name" value="GATOR COMPLEX PROTEIN WDR59"/>
    <property type="match status" value="1"/>
</dbReference>
<feature type="region of interest" description="Disordered" evidence="4">
    <location>
        <begin position="216"/>
        <end position="260"/>
    </location>
</feature>
<dbReference type="GO" id="GO:1904263">
    <property type="term" value="P:positive regulation of TORC1 signaling"/>
    <property type="evidence" value="ECO:0007669"/>
    <property type="project" value="TreeGrafter"/>
</dbReference>
<dbReference type="Proteomes" id="UP001165120">
    <property type="component" value="Unassembled WGS sequence"/>
</dbReference>
<evidence type="ECO:0000259" key="5">
    <source>
        <dbReference type="PROSITE" id="PS50089"/>
    </source>
</evidence>
<organism evidence="7 8">
    <name type="scientific">Candida boidinii</name>
    <name type="common">Yeast</name>
    <dbReference type="NCBI Taxonomy" id="5477"/>
    <lineage>
        <taxon>Eukaryota</taxon>
        <taxon>Fungi</taxon>
        <taxon>Dikarya</taxon>
        <taxon>Ascomycota</taxon>
        <taxon>Saccharomycotina</taxon>
        <taxon>Pichiomycetes</taxon>
        <taxon>Pichiales</taxon>
        <taxon>Pichiaceae</taxon>
        <taxon>Ogataea</taxon>
        <taxon>Ogataea/Candida clade</taxon>
    </lineage>
</organism>
<keyword evidence="1" id="KW-0853">WD repeat</keyword>
<keyword evidence="8" id="KW-1185">Reference proteome</keyword>
<dbReference type="GO" id="GO:0005774">
    <property type="term" value="C:vacuolar membrane"/>
    <property type="evidence" value="ECO:0007669"/>
    <property type="project" value="TreeGrafter"/>
</dbReference>
<dbReference type="PANTHER" id="PTHR46170">
    <property type="entry name" value="GATOR COMPLEX PROTEIN WDR59"/>
    <property type="match status" value="1"/>
</dbReference>
<comment type="caution">
    <text evidence="7">The sequence shown here is derived from an EMBL/GenBank/DDBJ whole genome shotgun (WGS) entry which is preliminary data.</text>
</comment>
<reference evidence="7" key="1">
    <citation type="submission" date="2023-04" db="EMBL/GenBank/DDBJ databases">
        <title>Candida boidinii NBRC 10035.</title>
        <authorList>
            <person name="Ichikawa N."/>
            <person name="Sato H."/>
            <person name="Tonouchi N."/>
        </authorList>
    </citation>
    <scope>NUCLEOTIDE SEQUENCE</scope>
    <source>
        <strain evidence="7">NBRC 10035</strain>
    </source>
</reference>
<feature type="region of interest" description="Disordered" evidence="4">
    <location>
        <begin position="1078"/>
        <end position="1116"/>
    </location>
</feature>
<feature type="compositionally biased region" description="Low complexity" evidence="4">
    <location>
        <begin position="1092"/>
        <end position="1103"/>
    </location>
</feature>
<keyword evidence="2" id="KW-0677">Repeat</keyword>
<dbReference type="InterPro" id="IPR006575">
    <property type="entry name" value="RWD_dom"/>
</dbReference>
<feature type="compositionally biased region" description="Low complexity" evidence="4">
    <location>
        <begin position="336"/>
        <end position="349"/>
    </location>
</feature>
<feature type="region of interest" description="Disordered" evidence="4">
    <location>
        <begin position="451"/>
        <end position="470"/>
    </location>
</feature>
<feature type="compositionally biased region" description="Basic and acidic residues" evidence="4">
    <location>
        <begin position="1104"/>
        <end position="1116"/>
    </location>
</feature>
<dbReference type="SMART" id="SM00591">
    <property type="entry name" value="RWD"/>
    <property type="match status" value="1"/>
</dbReference>
<dbReference type="CDD" id="cd16488">
    <property type="entry name" value="mRING-H2-C3H3C2_Mio-like"/>
    <property type="match status" value="1"/>
</dbReference>
<dbReference type="GO" id="GO:0034198">
    <property type="term" value="P:cellular response to amino acid starvation"/>
    <property type="evidence" value="ECO:0007669"/>
    <property type="project" value="TreeGrafter"/>
</dbReference>
<protein>
    <submittedName>
        <fullName evidence="7">Unnamed protein product</fullName>
    </submittedName>
</protein>
<feature type="compositionally biased region" description="Acidic residues" evidence="4">
    <location>
        <begin position="231"/>
        <end position="240"/>
    </location>
</feature>
<dbReference type="PROSITE" id="PS50089">
    <property type="entry name" value="ZF_RING_2"/>
    <property type="match status" value="1"/>
</dbReference>
<dbReference type="InterPro" id="IPR049567">
    <property type="entry name" value="WDR59-like"/>
</dbReference>
<dbReference type="Pfam" id="PF17120">
    <property type="entry name" value="zf-RING_16"/>
    <property type="match status" value="1"/>
</dbReference>
<gene>
    <name evidence="7" type="ORF">Cboi02_000501100</name>
</gene>
<keyword evidence="3" id="KW-0479">Metal-binding</keyword>
<feature type="domain" description="RING-type" evidence="5">
    <location>
        <begin position="1131"/>
        <end position="1170"/>
    </location>
</feature>
<keyword evidence="3" id="KW-0863">Zinc-finger</keyword>
<feature type="region of interest" description="Disordered" evidence="4">
    <location>
        <begin position="152"/>
        <end position="194"/>
    </location>
</feature>
<proteinExistence type="predicted"/>
<evidence type="ECO:0000313" key="8">
    <source>
        <dbReference type="Proteomes" id="UP001165120"/>
    </source>
</evidence>
<dbReference type="EMBL" id="BSXN01002233">
    <property type="protein sequence ID" value="GME76002.1"/>
    <property type="molecule type" value="Genomic_DNA"/>
</dbReference>
<evidence type="ECO:0000256" key="2">
    <source>
        <dbReference type="ARBA" id="ARBA00022737"/>
    </source>
</evidence>
<feature type="region of interest" description="Disordered" evidence="4">
    <location>
        <begin position="290"/>
        <end position="394"/>
    </location>
</feature>
<name>A0A9W6T3B9_CANBO</name>
<feature type="compositionally biased region" description="Polar residues" evidence="4">
    <location>
        <begin position="1019"/>
        <end position="1032"/>
    </location>
</feature>
<feature type="compositionally biased region" description="Acidic residues" evidence="4">
    <location>
        <begin position="152"/>
        <end position="182"/>
    </location>
</feature>
<dbReference type="GO" id="GO:0008270">
    <property type="term" value="F:zinc ion binding"/>
    <property type="evidence" value="ECO:0007669"/>
    <property type="project" value="UniProtKB-KW"/>
</dbReference>
<evidence type="ECO:0000259" key="6">
    <source>
        <dbReference type="PROSITE" id="PS50908"/>
    </source>
</evidence>
<feature type="compositionally biased region" description="Acidic residues" evidence="4">
    <location>
        <begin position="350"/>
        <end position="388"/>
    </location>
</feature>
<keyword evidence="3" id="KW-0862">Zinc</keyword>
<evidence type="ECO:0000256" key="1">
    <source>
        <dbReference type="ARBA" id="ARBA00022574"/>
    </source>
</evidence>
<dbReference type="GO" id="GO:0035859">
    <property type="term" value="C:Seh1-associated complex"/>
    <property type="evidence" value="ECO:0007669"/>
    <property type="project" value="TreeGrafter"/>
</dbReference>
<feature type="region of interest" description="Disordered" evidence="4">
    <location>
        <begin position="1012"/>
        <end position="1033"/>
    </location>
</feature>